<feature type="chain" id="PRO_5046793749" evidence="1">
    <location>
        <begin position="22"/>
        <end position="230"/>
    </location>
</feature>
<reference evidence="3" key="1">
    <citation type="journal article" date="2019" name="Int. J. Syst. Evol. Microbiol.">
        <title>The Global Catalogue of Microorganisms (GCM) 10K type strain sequencing project: providing services to taxonomists for standard genome sequencing and annotation.</title>
        <authorList>
            <consortium name="The Broad Institute Genomics Platform"/>
            <consortium name="The Broad Institute Genome Sequencing Center for Infectious Disease"/>
            <person name="Wu L."/>
            <person name="Ma J."/>
        </authorList>
    </citation>
    <scope>NUCLEOTIDE SEQUENCE [LARGE SCALE GENOMIC DNA]</scope>
    <source>
        <strain evidence="3">CCM 8912</strain>
    </source>
</reference>
<dbReference type="RefSeq" id="WP_191988011.1">
    <property type="nucleotide sequence ID" value="NZ_JBHTOK010000008.1"/>
</dbReference>
<organism evidence="2 3">
    <name type="scientific">Lacticaseibacillus hegangensis</name>
    <dbReference type="NCBI Taxonomy" id="2486010"/>
    <lineage>
        <taxon>Bacteria</taxon>
        <taxon>Bacillati</taxon>
        <taxon>Bacillota</taxon>
        <taxon>Bacilli</taxon>
        <taxon>Lactobacillales</taxon>
        <taxon>Lactobacillaceae</taxon>
        <taxon>Lacticaseibacillus</taxon>
    </lineage>
</organism>
<evidence type="ECO:0000256" key="1">
    <source>
        <dbReference type="SAM" id="SignalP"/>
    </source>
</evidence>
<dbReference type="EMBL" id="JBHTOK010000008">
    <property type="protein sequence ID" value="MFD1440132.1"/>
    <property type="molecule type" value="Genomic_DNA"/>
</dbReference>
<dbReference type="GO" id="GO:0016787">
    <property type="term" value="F:hydrolase activity"/>
    <property type="evidence" value="ECO:0007669"/>
    <property type="project" value="UniProtKB-KW"/>
</dbReference>
<name>A0ABW4CWA3_9LACO</name>
<keyword evidence="1" id="KW-0732">Signal</keyword>
<protein>
    <submittedName>
        <fullName evidence="2">Hydrolase</fullName>
    </submittedName>
</protein>
<keyword evidence="2" id="KW-0378">Hydrolase</keyword>
<sequence>MSFIKIKHSSVFGIGALTALAAVFAIYTSTQPVEAISTDDAASRQAQASGVTPAATQTAAKVVNINKLIAAPSAISPIKPGDNAEFDAMMKQRAEDAAKAKAAADAKAKADAAAKAKADAAAKAAQAATRTTTTSAASTATGASKGTFKVTFYDPAVLGSSMGYGGIAANLSVLPRGSRVKIQLSNGQTLIRVVNDTGGFAAGNPHQIDVAMPNSQIPSAGVLSAIVTII</sequence>
<gene>
    <name evidence="2" type="ORF">ACFQ5K_01825</name>
</gene>
<accession>A0ABW4CWA3</accession>
<proteinExistence type="predicted"/>
<comment type="caution">
    <text evidence="2">The sequence shown here is derived from an EMBL/GenBank/DDBJ whole genome shotgun (WGS) entry which is preliminary data.</text>
</comment>
<dbReference type="Proteomes" id="UP001597212">
    <property type="component" value="Unassembled WGS sequence"/>
</dbReference>
<evidence type="ECO:0000313" key="2">
    <source>
        <dbReference type="EMBL" id="MFD1440132.1"/>
    </source>
</evidence>
<feature type="signal peptide" evidence="1">
    <location>
        <begin position="1"/>
        <end position="21"/>
    </location>
</feature>
<keyword evidence="3" id="KW-1185">Reference proteome</keyword>
<evidence type="ECO:0000313" key="3">
    <source>
        <dbReference type="Proteomes" id="UP001597212"/>
    </source>
</evidence>